<evidence type="ECO:0008006" key="4">
    <source>
        <dbReference type="Google" id="ProtNLM"/>
    </source>
</evidence>
<dbReference type="Proteomes" id="UP000507470">
    <property type="component" value="Unassembled WGS sequence"/>
</dbReference>
<evidence type="ECO:0000256" key="1">
    <source>
        <dbReference type="SAM" id="MobiDB-lite"/>
    </source>
</evidence>
<evidence type="ECO:0000313" key="2">
    <source>
        <dbReference type="EMBL" id="CAC5370514.1"/>
    </source>
</evidence>
<name>A0A6J8AQR9_MYTCO</name>
<organism evidence="2 3">
    <name type="scientific">Mytilus coruscus</name>
    <name type="common">Sea mussel</name>
    <dbReference type="NCBI Taxonomy" id="42192"/>
    <lineage>
        <taxon>Eukaryota</taxon>
        <taxon>Metazoa</taxon>
        <taxon>Spiralia</taxon>
        <taxon>Lophotrochozoa</taxon>
        <taxon>Mollusca</taxon>
        <taxon>Bivalvia</taxon>
        <taxon>Autobranchia</taxon>
        <taxon>Pteriomorphia</taxon>
        <taxon>Mytilida</taxon>
        <taxon>Mytiloidea</taxon>
        <taxon>Mytilidae</taxon>
        <taxon>Mytilinae</taxon>
        <taxon>Mytilus</taxon>
    </lineage>
</organism>
<accession>A0A6J8AQR9</accession>
<keyword evidence="3" id="KW-1185">Reference proteome</keyword>
<proteinExistence type="predicted"/>
<dbReference type="EMBL" id="CACVKT020001710">
    <property type="protein sequence ID" value="CAC5370514.1"/>
    <property type="molecule type" value="Genomic_DNA"/>
</dbReference>
<sequence length="259" mass="29180">MDRYRTDYNIYPMDCTNFGEEQTVSGEQNFRNRKPYSPGLFSPTQEYKVVPDSIPRTPEDSRPTHSTVPGTTFPTVLTTNMWGGFDDDIGQNNIAVLTKISRKVGMMVDGQIAEMAITWKIDAGARRTFITEQNFRNILPDSRPMLRPLDTSLITASCGDSKVLKKMTKYGLALARVLVNASQVMVYARLFNPNSTDIILNKGTYIAVFVLVLDIGNSFEVEDESEDVCHIVEHGNLSEKVLQYMEKMYQSGIQHLSNT</sequence>
<gene>
    <name evidence="2" type="ORF">MCOR_9326</name>
</gene>
<reference evidence="2 3" key="1">
    <citation type="submission" date="2020-06" db="EMBL/GenBank/DDBJ databases">
        <authorList>
            <person name="Li R."/>
            <person name="Bekaert M."/>
        </authorList>
    </citation>
    <scope>NUCLEOTIDE SEQUENCE [LARGE SCALE GENOMIC DNA]</scope>
    <source>
        <strain evidence="3">wild</strain>
    </source>
</reference>
<protein>
    <recommendedName>
        <fullName evidence="4">Peptidase A2 domain-containing protein</fullName>
    </recommendedName>
</protein>
<evidence type="ECO:0000313" key="3">
    <source>
        <dbReference type="Proteomes" id="UP000507470"/>
    </source>
</evidence>
<dbReference type="AlphaFoldDB" id="A0A6J8AQR9"/>
<feature type="region of interest" description="Disordered" evidence="1">
    <location>
        <begin position="52"/>
        <end position="72"/>
    </location>
</feature>